<proteinExistence type="predicted"/>
<gene>
    <name evidence="1" type="ORF">L596_011563</name>
</gene>
<evidence type="ECO:0000313" key="2">
    <source>
        <dbReference type="Proteomes" id="UP000298663"/>
    </source>
</evidence>
<reference evidence="1 2" key="1">
    <citation type="journal article" date="2015" name="Genome Biol.">
        <title>Comparative genomics of Steinernema reveals deeply conserved gene regulatory networks.</title>
        <authorList>
            <person name="Dillman A.R."/>
            <person name="Macchietto M."/>
            <person name="Porter C.F."/>
            <person name="Rogers A."/>
            <person name="Williams B."/>
            <person name="Antoshechkin I."/>
            <person name="Lee M.M."/>
            <person name="Goodwin Z."/>
            <person name="Lu X."/>
            <person name="Lewis E.E."/>
            <person name="Goodrich-Blair H."/>
            <person name="Stock S.P."/>
            <person name="Adams B.J."/>
            <person name="Sternberg P.W."/>
            <person name="Mortazavi A."/>
        </authorList>
    </citation>
    <scope>NUCLEOTIDE SEQUENCE [LARGE SCALE GENOMIC DNA]</scope>
    <source>
        <strain evidence="1 2">ALL</strain>
    </source>
</reference>
<organism evidence="1 2">
    <name type="scientific">Steinernema carpocapsae</name>
    <name type="common">Entomopathogenic nematode</name>
    <dbReference type="NCBI Taxonomy" id="34508"/>
    <lineage>
        <taxon>Eukaryota</taxon>
        <taxon>Metazoa</taxon>
        <taxon>Ecdysozoa</taxon>
        <taxon>Nematoda</taxon>
        <taxon>Chromadorea</taxon>
        <taxon>Rhabditida</taxon>
        <taxon>Tylenchina</taxon>
        <taxon>Panagrolaimomorpha</taxon>
        <taxon>Strongyloidoidea</taxon>
        <taxon>Steinernematidae</taxon>
        <taxon>Steinernema</taxon>
    </lineage>
</organism>
<sequence>MFSRNIANSCFRSSLVFAFINFAHVWPQLSECFHLKESNAACKQRILDYTLYGFRQLIFSLFVFGVRGRILRVLGWTRF</sequence>
<name>A0A4U5NV65_STECR</name>
<dbReference type="EMBL" id="AZBU02000003">
    <property type="protein sequence ID" value="TKR87104.1"/>
    <property type="molecule type" value="Genomic_DNA"/>
</dbReference>
<protein>
    <submittedName>
        <fullName evidence="1">Uncharacterized protein</fullName>
    </submittedName>
</protein>
<dbReference type="Proteomes" id="UP000298663">
    <property type="component" value="Unassembled WGS sequence"/>
</dbReference>
<reference evidence="1 2" key="2">
    <citation type="journal article" date="2019" name="G3 (Bethesda)">
        <title>Hybrid Assembly of the Genome of the Entomopathogenic Nematode Steinernema carpocapsae Identifies the X-Chromosome.</title>
        <authorList>
            <person name="Serra L."/>
            <person name="Macchietto M."/>
            <person name="Macias-Munoz A."/>
            <person name="McGill C.J."/>
            <person name="Rodriguez I.M."/>
            <person name="Rodriguez B."/>
            <person name="Murad R."/>
            <person name="Mortazavi A."/>
        </authorList>
    </citation>
    <scope>NUCLEOTIDE SEQUENCE [LARGE SCALE GENOMIC DNA]</scope>
    <source>
        <strain evidence="1 2">ALL</strain>
    </source>
</reference>
<comment type="caution">
    <text evidence="1">The sequence shown here is derived from an EMBL/GenBank/DDBJ whole genome shotgun (WGS) entry which is preliminary data.</text>
</comment>
<keyword evidence="2" id="KW-1185">Reference proteome</keyword>
<evidence type="ECO:0000313" key="1">
    <source>
        <dbReference type="EMBL" id="TKR87104.1"/>
    </source>
</evidence>
<accession>A0A4U5NV65</accession>
<dbReference type="AlphaFoldDB" id="A0A4U5NV65"/>